<comment type="caution">
    <text evidence="2">The sequence shown here is derived from an EMBL/GenBank/DDBJ whole genome shotgun (WGS) entry which is preliminary data.</text>
</comment>
<sequence length="119" mass="12811">MFAGAPLASAGPGEALTQPPCRESTLGAYHESVCWTEDAEGSATVTVTMKLQGETVNHCVLTEDEPLCRVQGTSAGHDHESRITANFETKTVRSDHEVCAPPQGGARSQCDEQDRSYRF</sequence>
<dbReference type="AlphaFoldDB" id="A0A5N8WEI4"/>
<reference evidence="2 3" key="1">
    <citation type="submission" date="2019-07" db="EMBL/GenBank/DDBJ databases">
        <title>New species of Amycolatopsis and Streptomyces.</title>
        <authorList>
            <person name="Duangmal K."/>
            <person name="Teo W.F.A."/>
            <person name="Lipun K."/>
        </authorList>
    </citation>
    <scope>NUCLEOTIDE SEQUENCE [LARGE SCALE GENOMIC DNA]</scope>
    <source>
        <strain evidence="2 3">TISTR 2346</strain>
    </source>
</reference>
<dbReference type="RefSeq" id="WP_152789820.1">
    <property type="nucleotide sequence ID" value="NZ_BAABEQ010000020.1"/>
</dbReference>
<organism evidence="2 3">
    <name type="scientific">Streptomyces phyllanthi</name>
    <dbReference type="NCBI Taxonomy" id="1803180"/>
    <lineage>
        <taxon>Bacteria</taxon>
        <taxon>Bacillati</taxon>
        <taxon>Actinomycetota</taxon>
        <taxon>Actinomycetes</taxon>
        <taxon>Kitasatosporales</taxon>
        <taxon>Streptomycetaceae</taxon>
        <taxon>Streptomyces</taxon>
    </lineage>
</organism>
<feature type="compositionally biased region" description="Basic and acidic residues" evidence="1">
    <location>
        <begin position="109"/>
        <end position="119"/>
    </location>
</feature>
<evidence type="ECO:0000256" key="1">
    <source>
        <dbReference type="SAM" id="MobiDB-lite"/>
    </source>
</evidence>
<evidence type="ECO:0000313" key="2">
    <source>
        <dbReference type="EMBL" id="MPY44868.1"/>
    </source>
</evidence>
<dbReference type="EMBL" id="VJZE01000372">
    <property type="protein sequence ID" value="MPY44868.1"/>
    <property type="molecule type" value="Genomic_DNA"/>
</dbReference>
<protein>
    <submittedName>
        <fullName evidence="2">Uncharacterized protein</fullName>
    </submittedName>
</protein>
<evidence type="ECO:0000313" key="3">
    <source>
        <dbReference type="Proteomes" id="UP000326979"/>
    </source>
</evidence>
<gene>
    <name evidence="2" type="ORF">FNH04_34680</name>
</gene>
<keyword evidence="3" id="KW-1185">Reference proteome</keyword>
<name>A0A5N8WEI4_9ACTN</name>
<accession>A0A5N8WEI4</accession>
<feature type="region of interest" description="Disordered" evidence="1">
    <location>
        <begin position="1"/>
        <end position="22"/>
    </location>
</feature>
<feature type="region of interest" description="Disordered" evidence="1">
    <location>
        <begin position="93"/>
        <end position="119"/>
    </location>
</feature>
<dbReference type="Proteomes" id="UP000326979">
    <property type="component" value="Unassembled WGS sequence"/>
</dbReference>
<proteinExistence type="predicted"/>